<evidence type="ECO:0000313" key="15">
    <source>
        <dbReference type="EMBL" id="MBS7525440.1"/>
    </source>
</evidence>
<keyword evidence="8" id="KW-0862">Zinc</keyword>
<keyword evidence="4" id="KW-0489">Methyltransferase</keyword>
<dbReference type="InterPro" id="IPR037046">
    <property type="entry name" value="AlkA_N_sf"/>
</dbReference>
<dbReference type="InterPro" id="IPR018062">
    <property type="entry name" value="HTH_AraC-typ_CS"/>
</dbReference>
<dbReference type="Pfam" id="PF02805">
    <property type="entry name" value="Ada_Zn_binding"/>
    <property type="match status" value="1"/>
</dbReference>
<keyword evidence="9" id="KW-0805">Transcription regulation</keyword>
<comment type="cofactor">
    <cofactor evidence="2">
        <name>Zn(2+)</name>
        <dbReference type="ChEBI" id="CHEBI:29105"/>
    </cofactor>
</comment>
<evidence type="ECO:0000256" key="9">
    <source>
        <dbReference type="ARBA" id="ARBA00023015"/>
    </source>
</evidence>
<reference evidence="15 16" key="1">
    <citation type="submission" date="2021-05" db="EMBL/GenBank/DDBJ databases">
        <title>Fusibacter ferrireducens sp. nov., an anaerobic, sulfur- and Fe-reducing bacterium isolated from the mangrove sediment.</title>
        <authorList>
            <person name="Qiu D."/>
        </authorList>
    </citation>
    <scope>NUCLEOTIDE SEQUENCE [LARGE SCALE GENOMIC DNA]</scope>
    <source>
        <strain evidence="15 16">DSM 12116</strain>
    </source>
</reference>
<dbReference type="InterPro" id="IPR003265">
    <property type="entry name" value="HhH-GPD_domain"/>
</dbReference>
<dbReference type="CDD" id="cd00056">
    <property type="entry name" value="ENDO3c"/>
    <property type="match status" value="1"/>
</dbReference>
<name>A0ABS5PJX1_9FIRM</name>
<dbReference type="Gene3D" id="1.10.1670.10">
    <property type="entry name" value="Helix-hairpin-Helix base-excision DNA repair enzymes (C-terminal)"/>
    <property type="match status" value="1"/>
</dbReference>
<gene>
    <name evidence="15" type="ORF">KHM83_01970</name>
</gene>
<dbReference type="InterPro" id="IPR018060">
    <property type="entry name" value="HTH_AraC"/>
</dbReference>
<keyword evidence="11" id="KW-0010">Activator</keyword>
<dbReference type="SUPFAM" id="SSF55945">
    <property type="entry name" value="TATA-box binding protein-like"/>
    <property type="match status" value="1"/>
</dbReference>
<dbReference type="InterPro" id="IPR011257">
    <property type="entry name" value="DNA_glycosylase"/>
</dbReference>
<evidence type="ECO:0000259" key="14">
    <source>
        <dbReference type="PROSITE" id="PS01124"/>
    </source>
</evidence>
<dbReference type="SMART" id="SM00478">
    <property type="entry name" value="ENDO3c"/>
    <property type="match status" value="1"/>
</dbReference>
<keyword evidence="13" id="KW-0234">DNA repair</keyword>
<dbReference type="InterPro" id="IPR009057">
    <property type="entry name" value="Homeodomain-like_sf"/>
</dbReference>
<dbReference type="SUPFAM" id="SSF48150">
    <property type="entry name" value="DNA-glycosylase"/>
    <property type="match status" value="1"/>
</dbReference>
<dbReference type="EC" id="3.2.2.21" evidence="3"/>
<dbReference type="PROSITE" id="PS01124">
    <property type="entry name" value="HTH_ARAC_FAMILY_2"/>
    <property type="match status" value="1"/>
</dbReference>
<dbReference type="Gene3D" id="1.10.340.30">
    <property type="entry name" value="Hypothetical protein, domain 2"/>
    <property type="match status" value="1"/>
</dbReference>
<dbReference type="Gene3D" id="1.10.10.60">
    <property type="entry name" value="Homeodomain-like"/>
    <property type="match status" value="1"/>
</dbReference>
<evidence type="ECO:0000256" key="3">
    <source>
        <dbReference type="ARBA" id="ARBA00012000"/>
    </source>
</evidence>
<keyword evidence="10" id="KW-0238">DNA-binding</keyword>
<dbReference type="Gene3D" id="3.40.10.10">
    <property type="entry name" value="DNA Methylphosphotriester Repair Domain"/>
    <property type="match status" value="1"/>
</dbReference>
<evidence type="ECO:0000256" key="13">
    <source>
        <dbReference type="ARBA" id="ARBA00023204"/>
    </source>
</evidence>
<evidence type="ECO:0000256" key="1">
    <source>
        <dbReference type="ARBA" id="ARBA00000086"/>
    </source>
</evidence>
<evidence type="ECO:0000256" key="10">
    <source>
        <dbReference type="ARBA" id="ARBA00023125"/>
    </source>
</evidence>
<keyword evidence="6" id="KW-0479">Metal-binding</keyword>
<feature type="domain" description="HTH araC/xylS-type" evidence="14">
    <location>
        <begin position="89"/>
        <end position="187"/>
    </location>
</feature>
<protein>
    <recommendedName>
        <fullName evidence="3">DNA-3-methyladenine glycosylase II</fullName>
        <ecNumber evidence="3">3.2.2.21</ecNumber>
    </recommendedName>
</protein>
<dbReference type="Pfam" id="PF06029">
    <property type="entry name" value="AlkA_N"/>
    <property type="match status" value="1"/>
</dbReference>
<dbReference type="SUPFAM" id="SSF46689">
    <property type="entry name" value="Homeodomain-like"/>
    <property type="match status" value="1"/>
</dbReference>
<comment type="caution">
    <text evidence="15">The sequence shown here is derived from an EMBL/GenBank/DDBJ whole genome shotgun (WGS) entry which is preliminary data.</text>
</comment>
<dbReference type="Pfam" id="PF12833">
    <property type="entry name" value="HTH_18"/>
    <property type="match status" value="1"/>
</dbReference>
<evidence type="ECO:0000256" key="12">
    <source>
        <dbReference type="ARBA" id="ARBA00023163"/>
    </source>
</evidence>
<keyword evidence="12" id="KW-0804">Transcription</keyword>
<dbReference type="InterPro" id="IPR004026">
    <property type="entry name" value="Ada_DNA_repair_Zn-bd"/>
</dbReference>
<dbReference type="SUPFAM" id="SSF57884">
    <property type="entry name" value="Ada DNA repair protein, N-terminal domain (N-Ada 10)"/>
    <property type="match status" value="1"/>
</dbReference>
<proteinExistence type="predicted"/>
<sequence>MKSTVTELEWLNFEKARQQKDMGFDGVFYFAVKTTGIVCRPSCPAPPAKKENVTYYKQLKDAFEDGYRPCHRCHPERVTLVDEAAQIVSKAMMLLGSGALNGADTEKLAKALFISERRLRQVFKTVLGISPTKVLNYQRILCAIPLIQETAQSMTSIAFEVGYSSVRQFNAQFKLIVGCTPTAMRDKMMPTYPMPKLTLYLRSKSEVGFETVFSFMKPRLLRGVEAINGDAYQRTYYIETGSGYFTVCPGDHPALLKLDVYTRDFDSIFDVFLRVRRMFDMDAPISEITAYLKRFEMLQSGFVDQYVPRLPTAFDAFEFLVRAILGQQITVKAATTLAQRIVERADLKTADDFPTGLTHFFPNINTCSVLSLEGLGITATRQATLKRVMQALLDNEFSLSPYQSYDVFKKAFGVVKGIGDWTVNYVAMRGLGMKDSFPASDLGVINVLAAMNDGQKMKPKAIEQLAEQWRPYRAYATLCLWRNY</sequence>
<dbReference type="Gene3D" id="3.30.310.20">
    <property type="entry name" value="DNA-3-methyladenine glycosylase AlkA, N-terminal domain"/>
    <property type="match status" value="1"/>
</dbReference>
<evidence type="ECO:0000256" key="4">
    <source>
        <dbReference type="ARBA" id="ARBA00022603"/>
    </source>
</evidence>
<evidence type="ECO:0000256" key="6">
    <source>
        <dbReference type="ARBA" id="ARBA00022723"/>
    </source>
</evidence>
<dbReference type="InterPro" id="IPR023170">
    <property type="entry name" value="HhH_base_excis_C"/>
</dbReference>
<dbReference type="PANTHER" id="PTHR43003">
    <property type="entry name" value="DNA-3-METHYLADENINE GLYCOSYLASE"/>
    <property type="match status" value="1"/>
</dbReference>
<dbReference type="InterPro" id="IPR051912">
    <property type="entry name" value="Alkylbase_DNA_Glycosylase/TA"/>
</dbReference>
<dbReference type="RefSeq" id="WP_213235221.1">
    <property type="nucleotide sequence ID" value="NZ_JAHBCL010000002.1"/>
</dbReference>
<keyword evidence="5" id="KW-0808">Transferase</keyword>
<dbReference type="InterPro" id="IPR035451">
    <property type="entry name" value="Ada-like_dom_sf"/>
</dbReference>
<evidence type="ECO:0000313" key="16">
    <source>
        <dbReference type="Proteomes" id="UP000746471"/>
    </source>
</evidence>
<organism evidence="15 16">
    <name type="scientific">Fusibacter paucivorans</name>
    <dbReference type="NCBI Taxonomy" id="76009"/>
    <lineage>
        <taxon>Bacteria</taxon>
        <taxon>Bacillati</taxon>
        <taxon>Bacillota</taxon>
        <taxon>Clostridia</taxon>
        <taxon>Eubacteriales</taxon>
        <taxon>Eubacteriales Family XII. Incertae Sedis</taxon>
        <taxon>Fusibacter</taxon>
    </lineage>
</organism>
<keyword evidence="7" id="KW-0227">DNA damage</keyword>
<keyword evidence="16" id="KW-1185">Reference proteome</keyword>
<evidence type="ECO:0000256" key="8">
    <source>
        <dbReference type="ARBA" id="ARBA00022833"/>
    </source>
</evidence>
<evidence type="ECO:0000256" key="2">
    <source>
        <dbReference type="ARBA" id="ARBA00001947"/>
    </source>
</evidence>
<dbReference type="PANTHER" id="PTHR43003:SF13">
    <property type="entry name" value="DNA-3-METHYLADENINE GLYCOSYLASE 2"/>
    <property type="match status" value="1"/>
</dbReference>
<evidence type="ECO:0000256" key="7">
    <source>
        <dbReference type="ARBA" id="ARBA00022763"/>
    </source>
</evidence>
<dbReference type="SMART" id="SM01009">
    <property type="entry name" value="AlkA_N"/>
    <property type="match status" value="1"/>
</dbReference>
<dbReference type="SMART" id="SM00342">
    <property type="entry name" value="HTH_ARAC"/>
    <property type="match status" value="1"/>
</dbReference>
<evidence type="ECO:0000256" key="11">
    <source>
        <dbReference type="ARBA" id="ARBA00023159"/>
    </source>
</evidence>
<evidence type="ECO:0000256" key="5">
    <source>
        <dbReference type="ARBA" id="ARBA00022679"/>
    </source>
</evidence>
<dbReference type="Proteomes" id="UP000746471">
    <property type="component" value="Unassembled WGS sequence"/>
</dbReference>
<dbReference type="InterPro" id="IPR010316">
    <property type="entry name" value="AlkA_N"/>
</dbReference>
<accession>A0ABS5PJX1</accession>
<comment type="catalytic activity">
    <reaction evidence="1">
        <text>Hydrolysis of alkylated DNA, releasing 3-methyladenine, 3-methylguanine, 7-methylguanine and 7-methyladenine.</text>
        <dbReference type="EC" id="3.2.2.21"/>
    </reaction>
</comment>
<dbReference type="EMBL" id="JAHBCL010000002">
    <property type="protein sequence ID" value="MBS7525440.1"/>
    <property type="molecule type" value="Genomic_DNA"/>
</dbReference>
<dbReference type="PROSITE" id="PS00041">
    <property type="entry name" value="HTH_ARAC_FAMILY_1"/>
    <property type="match status" value="1"/>
</dbReference>